<dbReference type="Pfam" id="PF02854">
    <property type="entry name" value="MIF4G"/>
    <property type="match status" value="1"/>
</dbReference>
<organism evidence="3 4">
    <name type="scientific">Sipha flava</name>
    <name type="common">yellow sugarcane aphid</name>
    <dbReference type="NCBI Taxonomy" id="143950"/>
    <lineage>
        <taxon>Eukaryota</taxon>
        <taxon>Metazoa</taxon>
        <taxon>Ecdysozoa</taxon>
        <taxon>Arthropoda</taxon>
        <taxon>Hexapoda</taxon>
        <taxon>Insecta</taxon>
        <taxon>Pterygota</taxon>
        <taxon>Neoptera</taxon>
        <taxon>Paraneoptera</taxon>
        <taxon>Hemiptera</taxon>
        <taxon>Sternorrhyncha</taxon>
        <taxon>Aphidomorpha</taxon>
        <taxon>Aphidoidea</taxon>
        <taxon>Aphididae</taxon>
        <taxon>Sipha</taxon>
    </lineage>
</organism>
<dbReference type="Gene3D" id="1.25.40.180">
    <property type="match status" value="1"/>
</dbReference>
<dbReference type="AlphaFoldDB" id="A0A8B8FNJ1"/>
<feature type="compositionally biased region" description="Polar residues" evidence="1">
    <location>
        <begin position="611"/>
        <end position="624"/>
    </location>
</feature>
<feature type="region of interest" description="Disordered" evidence="1">
    <location>
        <begin position="579"/>
        <end position="624"/>
    </location>
</feature>
<dbReference type="InterPro" id="IPR016024">
    <property type="entry name" value="ARM-type_fold"/>
</dbReference>
<dbReference type="GeneID" id="112684651"/>
<dbReference type="SUPFAM" id="SSF48371">
    <property type="entry name" value="ARM repeat"/>
    <property type="match status" value="1"/>
</dbReference>
<dbReference type="PANTHER" id="PTHR23253">
    <property type="entry name" value="EUKARYOTIC TRANSLATION INITIATION FACTOR 4 GAMMA"/>
    <property type="match status" value="1"/>
</dbReference>
<proteinExistence type="predicted"/>
<dbReference type="GO" id="GO:0003723">
    <property type="term" value="F:RNA binding"/>
    <property type="evidence" value="ECO:0007669"/>
    <property type="project" value="InterPro"/>
</dbReference>
<evidence type="ECO:0000256" key="1">
    <source>
        <dbReference type="SAM" id="MobiDB-lite"/>
    </source>
</evidence>
<accession>A0A8B8FNJ1</accession>
<dbReference type="RefSeq" id="XP_025412056.1">
    <property type="nucleotide sequence ID" value="XM_025556271.1"/>
</dbReference>
<feature type="domain" description="MIF4G" evidence="2">
    <location>
        <begin position="348"/>
        <end position="573"/>
    </location>
</feature>
<evidence type="ECO:0000313" key="3">
    <source>
        <dbReference type="Proteomes" id="UP000694846"/>
    </source>
</evidence>
<evidence type="ECO:0000259" key="2">
    <source>
        <dbReference type="SMART" id="SM00543"/>
    </source>
</evidence>
<feature type="compositionally biased region" description="Basic and acidic residues" evidence="1">
    <location>
        <begin position="596"/>
        <end position="605"/>
    </location>
</feature>
<dbReference type="OrthoDB" id="6640221at2759"/>
<keyword evidence="3" id="KW-1185">Reference proteome</keyword>
<dbReference type="SMART" id="SM00543">
    <property type="entry name" value="MIF4G"/>
    <property type="match status" value="1"/>
</dbReference>
<sequence>MDRFDGGYELLDDGIIANITEEECEVDRNTYEEEYKSLSYINHLTAHDMFTKCIYCMICEKSTATKTMKRNMAMYCMNMMRKRTVDEQLNDLSTIMNCSLDLIILYHRNELEVSYRIGSQIASVNGLDESMCVRQCKRYILDKLQVFCGYTKIPVRTSSSAWQVRSDKSSELSSESQDVYSEIELCKKRVDGKVARKAFDENIVMVDPEMDIPGELCDYMSSNKLPLVLTISYFPTEWKMIFECGPYCASTDGSVNSTCMQQCKKLLLHELNAFVTNEKVGARKETISENQRCDQQHRNKINEPTVMSVDQPPEAINLKAVFTNLPVTRSNEQPRISCNIFEPHEEYVISASKVLKNVTWDTFQENASRFFDVILQTDRANRFYLKMITDCVVSNAIDNPDNCALYATLCCHVIENTCVDSRRIICQGLSSAFKTELIKSCRVVLTEAGVLLRTRMFRQPQARRSEQRFDVKARDRTHGTCRFMGELFMRDQIFKTVMSTIDTFMQIHDAHSLECLCVLLTIIAPKLEKVIDAPRQVYKQLKSYLVTGYAGNIPLPRQTIHMIDILLNMRKCNTKGSNSWRGDFTEGNTRKARNSRHQEVQSVDHRRNRISGENSRSSQNRSSYTTMVPVKHHGKHVTFNPVVSVFYYHKN</sequence>
<reference evidence="4" key="1">
    <citation type="submission" date="2025-08" db="UniProtKB">
        <authorList>
            <consortium name="RefSeq"/>
        </authorList>
    </citation>
    <scope>IDENTIFICATION</scope>
    <source>
        <tissue evidence="4">Whole body</tissue>
    </source>
</reference>
<name>A0A8B8FNJ1_9HEMI</name>
<gene>
    <name evidence="4" type="primary">LOC112684651</name>
</gene>
<dbReference type="InterPro" id="IPR003890">
    <property type="entry name" value="MIF4G-like_typ-3"/>
</dbReference>
<dbReference type="Proteomes" id="UP000694846">
    <property type="component" value="Unplaced"/>
</dbReference>
<protein>
    <submittedName>
        <fullName evidence="4">Uncharacterized protein LOC112684651</fullName>
    </submittedName>
</protein>
<evidence type="ECO:0000313" key="4">
    <source>
        <dbReference type="RefSeq" id="XP_025412056.1"/>
    </source>
</evidence>